<dbReference type="AlphaFoldDB" id="A0A897N1T0"/>
<evidence type="ECO:0000313" key="2">
    <source>
        <dbReference type="EMBL" id="QSG06471.1"/>
    </source>
</evidence>
<proteinExistence type="predicted"/>
<feature type="region of interest" description="Disordered" evidence="1">
    <location>
        <begin position="1"/>
        <end position="47"/>
    </location>
</feature>
<feature type="compositionally biased region" description="Gly residues" evidence="1">
    <location>
        <begin position="34"/>
        <end position="47"/>
    </location>
</feature>
<gene>
    <name evidence="2" type="ORF">HSR121_2140</name>
</gene>
<name>A0A897N1T0_9EURY</name>
<reference evidence="2" key="1">
    <citation type="submission" date="2020-11" db="EMBL/GenBank/DDBJ databases">
        <title>Carbohydrate-dependent, anaerobic sulfur respiration: A novel catabolism in halophilic archaea.</title>
        <authorList>
            <person name="Sorokin D.Y."/>
            <person name="Messina E."/>
            <person name="Smedile F."/>
            <person name="La Cono V."/>
            <person name="Hallsworth J.E."/>
            <person name="Yakimov M.M."/>
        </authorList>
    </citation>
    <scope>NUCLEOTIDE SEQUENCE</scope>
    <source>
        <strain evidence="2">HSR12-1</strain>
    </source>
</reference>
<protein>
    <submittedName>
        <fullName evidence="2">Uncharacterized protein</fullName>
    </submittedName>
</protein>
<evidence type="ECO:0000313" key="3">
    <source>
        <dbReference type="Proteomes" id="UP000663525"/>
    </source>
</evidence>
<dbReference type="Proteomes" id="UP000663525">
    <property type="component" value="Chromosome"/>
</dbReference>
<feature type="compositionally biased region" description="Basic and acidic residues" evidence="1">
    <location>
        <begin position="14"/>
        <end position="24"/>
    </location>
</feature>
<organism evidence="2 3">
    <name type="scientific">Halapricum desulfuricans</name>
    <dbReference type="NCBI Taxonomy" id="2841257"/>
    <lineage>
        <taxon>Archaea</taxon>
        <taxon>Methanobacteriati</taxon>
        <taxon>Methanobacteriota</taxon>
        <taxon>Stenosarchaea group</taxon>
        <taxon>Halobacteria</taxon>
        <taxon>Halobacteriales</taxon>
        <taxon>Haloarculaceae</taxon>
        <taxon>Halapricum</taxon>
    </lineage>
</organism>
<dbReference type="GeneID" id="68855708"/>
<accession>A0A897N1T0</accession>
<evidence type="ECO:0000256" key="1">
    <source>
        <dbReference type="SAM" id="MobiDB-lite"/>
    </source>
</evidence>
<dbReference type="RefSeq" id="WP_229112944.1">
    <property type="nucleotide sequence ID" value="NZ_CP064787.1"/>
</dbReference>
<dbReference type="EMBL" id="CP064787">
    <property type="protein sequence ID" value="QSG06471.1"/>
    <property type="molecule type" value="Genomic_DNA"/>
</dbReference>
<sequence>MLEELIEQTGGASKPDKTEVEQAVKKRRGPPGHANGGGPPGNKGGNK</sequence>